<dbReference type="InterPro" id="IPR023896">
    <property type="entry name" value="LTA_DltD"/>
</dbReference>
<name>A0A084AB01_LACLC</name>
<dbReference type="AlphaFoldDB" id="A0A084AB01"/>
<dbReference type="NCBIfam" id="TIGR04092">
    <property type="entry name" value="LTA_DltD"/>
    <property type="match status" value="1"/>
</dbReference>
<gene>
    <name evidence="3" type="ORF">U725_01365</name>
</gene>
<dbReference type="EMBL" id="AZSI01000046">
    <property type="protein sequence ID" value="KEY62480.1"/>
    <property type="molecule type" value="Genomic_DNA"/>
</dbReference>
<evidence type="ECO:0000313" key="3">
    <source>
        <dbReference type="EMBL" id="KEY62480.1"/>
    </source>
</evidence>
<keyword evidence="1 2" id="KW-0472">Membrane</keyword>
<feature type="transmembrane region" description="Helical" evidence="2">
    <location>
        <begin position="12"/>
        <end position="31"/>
    </location>
</feature>
<keyword evidence="1" id="KW-1003">Cell membrane</keyword>
<dbReference type="GO" id="GO:0005886">
    <property type="term" value="C:plasma membrane"/>
    <property type="evidence" value="ECO:0007669"/>
    <property type="project" value="UniProtKB-UniRule"/>
</dbReference>
<keyword evidence="2" id="KW-1133">Transmembrane helix</keyword>
<dbReference type="InterPro" id="IPR006998">
    <property type="entry name" value="DltD"/>
</dbReference>
<proteinExistence type="inferred from homology"/>
<dbReference type="Proteomes" id="UP000028401">
    <property type="component" value="Unassembled WGS sequence"/>
</dbReference>
<protein>
    <recommendedName>
        <fullName evidence="1">Protein DltD</fullName>
    </recommendedName>
</protein>
<evidence type="ECO:0000256" key="1">
    <source>
        <dbReference type="PIRNR" id="PIRNR021438"/>
    </source>
</evidence>
<dbReference type="PIRSF" id="PIRSF021438">
    <property type="entry name" value="DltD"/>
    <property type="match status" value="1"/>
</dbReference>
<organism evidence="3 4">
    <name type="scientific">Lactococcus cremoris subsp. cremoris GE214</name>
    <dbReference type="NCBI Taxonomy" id="1415168"/>
    <lineage>
        <taxon>Bacteria</taxon>
        <taxon>Bacillati</taxon>
        <taxon>Bacillota</taxon>
        <taxon>Bacilli</taxon>
        <taxon>Lactobacillales</taxon>
        <taxon>Streptococcaceae</taxon>
        <taxon>Lactococcus</taxon>
        <taxon>Lactococcus cremoris subsp. cremoris</taxon>
    </lineage>
</organism>
<evidence type="ECO:0000313" key="4">
    <source>
        <dbReference type="Proteomes" id="UP000028401"/>
    </source>
</evidence>
<reference evidence="3 4" key="1">
    <citation type="submission" date="2014-06" db="EMBL/GenBank/DDBJ databases">
        <title>Draft genome sequence of the putrescine producing strain Lactococcus lactis subsp cremoris GE214.</title>
        <authorList>
            <person name="Ladero V."/>
            <person name="Linares D.M."/>
            <person name="del Rio B."/>
            <person name="Mayo B."/>
            <person name="Martin M.C."/>
            <person name="Fernandez M."/>
            <person name="Alvarez M.A."/>
        </authorList>
    </citation>
    <scope>NUCLEOTIDE SEQUENCE [LARGE SCALE GENOMIC DNA]</scope>
    <source>
        <strain evidence="3 4">GE214</strain>
    </source>
</reference>
<dbReference type="Pfam" id="PF04914">
    <property type="entry name" value="DltD"/>
    <property type="match status" value="1"/>
</dbReference>
<comment type="similarity">
    <text evidence="1">Belongs to the DltD family.</text>
</comment>
<dbReference type="PANTHER" id="PTHR40039:SF1">
    <property type="entry name" value="PROTEIN DLTD"/>
    <property type="match status" value="1"/>
</dbReference>
<keyword evidence="2" id="KW-0812">Transmembrane</keyword>
<dbReference type="PANTHER" id="PTHR40039">
    <property type="entry name" value="PROTEIN DLTD"/>
    <property type="match status" value="1"/>
</dbReference>
<dbReference type="RefSeq" id="WP_042748284.1">
    <property type="nucleotide sequence ID" value="NZ_AZSI01000046.1"/>
</dbReference>
<dbReference type="GO" id="GO:0070395">
    <property type="term" value="P:lipoteichoic acid biosynthetic process"/>
    <property type="evidence" value="ECO:0007669"/>
    <property type="project" value="UniProtKB-UniRule"/>
</dbReference>
<comment type="pathway">
    <text evidence="1">Cell wall biogenesis; lipoteichoic acid biosynthesis.</text>
</comment>
<sequence length="428" mass="48680">MKIKIFRAIGPLIAALVLVALLIFLPFNVGMKYSKDQLVKFAQSPLNTPTFTGYSIKKQAYSDPEFLPVLGSSEMEHVDSFHPSAYFSKYNSGFIPFLVGQPGTTTLTHFFYMNSVADELKNRKIVFVISPQWFSKQGIVESELKNFVSKGEIYGWLKEADPKAATTTQLAKHLLKFRSLKSEETIYNSLERLAAKKPLTALQKMTVATNLQFWRKEDLLFSNMSQFTADHLGLSPKINKFAKELPNDPTSENLNRLAVDQGEKSSNNNPFKINNNVWNQRIKSKYKHLENYKKKVSYLESPEYQDFQQLLNVFAENHNDVLFVIQPVNGSWSSYTGVSEETLQNFSSKIKTQLRSQGFNQIADLTDMYNTPYASGDTVHFGTKGWLATDKAIEKFMKTPSNLKYHIDNSLFLSKVWAMNGATESVLK</sequence>
<dbReference type="PATRIC" id="fig|1415168.3.peg.1436"/>
<evidence type="ECO:0000256" key="2">
    <source>
        <dbReference type="SAM" id="Phobius"/>
    </source>
</evidence>
<comment type="caution">
    <text evidence="3">The sequence shown here is derived from an EMBL/GenBank/DDBJ whole genome shotgun (WGS) entry which is preliminary data.</text>
</comment>
<dbReference type="UniPathway" id="UPA00556"/>
<accession>A0A084AB01</accession>